<dbReference type="Gene3D" id="3.60.70.12">
    <property type="entry name" value="L-amino peptidase D-ALA esterase/amidase"/>
    <property type="match status" value="1"/>
</dbReference>
<feature type="region of interest" description="Disordered" evidence="2">
    <location>
        <begin position="330"/>
        <end position="349"/>
    </location>
</feature>
<dbReference type="OrthoDB" id="2107894at2759"/>
<dbReference type="EMBL" id="CDHN01000007">
    <property type="protein sequence ID" value="CEJ94405.1"/>
    <property type="molecule type" value="Genomic_DNA"/>
</dbReference>
<dbReference type="Proteomes" id="UP000039046">
    <property type="component" value="Unassembled WGS sequence"/>
</dbReference>
<gene>
    <name evidence="3" type="ORF">VHEMI09943</name>
</gene>
<dbReference type="InterPro" id="IPR005321">
    <property type="entry name" value="Peptidase_S58_DmpA"/>
</dbReference>
<dbReference type="InterPro" id="IPR016117">
    <property type="entry name" value="ArgJ-like_dom_sf"/>
</dbReference>
<dbReference type="PANTHER" id="PTHR36512">
    <property type="entry name" value="D-AMINOPEPTIDASE"/>
    <property type="match status" value="1"/>
</dbReference>
<accession>A0A0A1TQY4</accession>
<sequence length="418" mass="44495">MTRPHIRDLGYGPGYFTPGKRNSILDVPGCQVGQKTIHDDEQGVHVGVTLIYPRGTVRTRTQPSYAAIHTINGGGEMTGTHFIHEWGFTGSPIAFTDSLSCGAVYQALTNYSFAESRRLKENVEEMSSHHGWPVVAETWGGMNTDIHDFKSTLTNDQVVEAIEDAATRDTVLEGSHGGGSAMLCLGHKGGTGTSSRLVPKAGGSGEHYTVGVLVQTNFGSLAMLQIGGVPIGKLLIRDQLQKDAKATVEEKADRTGSEGSIVVCIITDAPLLPHQLRRLAARSNHGIVSVGGHGVGYNSSGDIAIALSTSETSAPQVIMKHDWKRMDAETASSMGGRPTGNPTTVSGGGVRRDVETQTVETVVHSTIDALFVAVAEATEEAILNSICQAEELTACDGTVHRALDVDRVKELLAKYRVE</sequence>
<dbReference type="PANTHER" id="PTHR36512:SF3">
    <property type="entry name" value="BLR5678 PROTEIN"/>
    <property type="match status" value="1"/>
</dbReference>
<evidence type="ECO:0000256" key="2">
    <source>
        <dbReference type="SAM" id="MobiDB-lite"/>
    </source>
</evidence>
<dbReference type="HOGENOM" id="CLU_024709_0_0_1"/>
<evidence type="ECO:0008006" key="5">
    <source>
        <dbReference type="Google" id="ProtNLM"/>
    </source>
</evidence>
<protein>
    <recommendedName>
        <fullName evidence="5">Peptidase family T4 protein</fullName>
    </recommendedName>
</protein>
<evidence type="ECO:0000313" key="4">
    <source>
        <dbReference type="Proteomes" id="UP000039046"/>
    </source>
</evidence>
<proteinExistence type="inferred from homology"/>
<comment type="similarity">
    <text evidence="1">Belongs to the peptidase S58 family.</text>
</comment>
<organism evidence="3 4">
    <name type="scientific">[Torrubiella] hemipterigena</name>
    <dbReference type="NCBI Taxonomy" id="1531966"/>
    <lineage>
        <taxon>Eukaryota</taxon>
        <taxon>Fungi</taxon>
        <taxon>Dikarya</taxon>
        <taxon>Ascomycota</taxon>
        <taxon>Pezizomycotina</taxon>
        <taxon>Sordariomycetes</taxon>
        <taxon>Hypocreomycetidae</taxon>
        <taxon>Hypocreales</taxon>
        <taxon>Clavicipitaceae</taxon>
        <taxon>Clavicipitaceae incertae sedis</taxon>
        <taxon>'Torrubiella' clade</taxon>
    </lineage>
</organism>
<dbReference type="GO" id="GO:0004177">
    <property type="term" value="F:aminopeptidase activity"/>
    <property type="evidence" value="ECO:0007669"/>
    <property type="project" value="TreeGrafter"/>
</dbReference>
<name>A0A0A1TQY4_9HYPO</name>
<evidence type="ECO:0000313" key="3">
    <source>
        <dbReference type="EMBL" id="CEJ94405.1"/>
    </source>
</evidence>
<dbReference type="Pfam" id="PF03576">
    <property type="entry name" value="Peptidase_S58"/>
    <property type="match status" value="1"/>
</dbReference>
<evidence type="ECO:0000256" key="1">
    <source>
        <dbReference type="ARBA" id="ARBA00007068"/>
    </source>
</evidence>
<dbReference type="SUPFAM" id="SSF56266">
    <property type="entry name" value="DmpA/ArgJ-like"/>
    <property type="match status" value="2"/>
</dbReference>
<reference evidence="3 4" key="1">
    <citation type="journal article" date="2015" name="Genome Announc.">
        <title>Draft Genome Sequence and Gene Annotation of the Entomopathogenic Fungus Verticillium hemipterigenum.</title>
        <authorList>
            <person name="Horn F."/>
            <person name="Habel A."/>
            <person name="Scharf D.H."/>
            <person name="Dworschak J."/>
            <person name="Brakhage A.A."/>
            <person name="Guthke R."/>
            <person name="Hertweck C."/>
            <person name="Linde J."/>
        </authorList>
    </citation>
    <scope>NUCLEOTIDE SEQUENCE [LARGE SCALE GENOMIC DNA]</scope>
</reference>
<dbReference type="AlphaFoldDB" id="A0A0A1TQY4"/>
<keyword evidence="4" id="KW-1185">Reference proteome</keyword>